<dbReference type="NCBIfam" id="TIGR01498">
    <property type="entry name" value="folK"/>
    <property type="match status" value="1"/>
</dbReference>
<comment type="pathway">
    <text evidence="1">Cofactor biosynthesis; tetrahydrofolate biosynthesis; 2-amino-4-hydroxy-6-hydroxymethyl-7,8-dihydropteridine diphosphate from 7,8-dihydroneopterin triphosphate: step 4/4.</text>
</comment>
<evidence type="ECO:0000256" key="6">
    <source>
        <dbReference type="ARBA" id="ARBA00022741"/>
    </source>
</evidence>
<dbReference type="GO" id="GO:0005524">
    <property type="term" value="F:ATP binding"/>
    <property type="evidence" value="ECO:0007669"/>
    <property type="project" value="UniProtKB-KW"/>
</dbReference>
<dbReference type="GO" id="GO:0046654">
    <property type="term" value="P:tetrahydrofolate biosynthetic process"/>
    <property type="evidence" value="ECO:0007669"/>
    <property type="project" value="UniProtKB-UniPathway"/>
</dbReference>
<evidence type="ECO:0000256" key="10">
    <source>
        <dbReference type="ARBA" id="ARBA00029409"/>
    </source>
</evidence>
<dbReference type="EC" id="2.7.6.3" evidence="3"/>
<reference evidence="14 15" key="1">
    <citation type="submission" date="2019-03" db="EMBL/GenBank/DDBJ databases">
        <title>Genomic Encyclopedia of Type Strains, Phase IV (KMG-IV): sequencing the most valuable type-strain genomes for metagenomic binning, comparative biology and taxonomic classification.</title>
        <authorList>
            <person name="Goeker M."/>
        </authorList>
    </citation>
    <scope>NUCLEOTIDE SEQUENCE [LARGE SCALE GENOMIC DNA]</scope>
    <source>
        <strain evidence="14 15">DSM 24830</strain>
    </source>
</reference>
<dbReference type="SUPFAM" id="SSF55083">
    <property type="entry name" value="6-hydroxymethyl-7,8-dihydropterin pyrophosphokinase, HPPK"/>
    <property type="match status" value="1"/>
</dbReference>
<keyword evidence="15" id="KW-1185">Reference proteome</keyword>
<accession>A0A4R1F9C3</accession>
<dbReference type="GO" id="GO:0003848">
    <property type="term" value="F:2-amino-4-hydroxy-6-hydroxymethyldihydropteridine diphosphokinase activity"/>
    <property type="evidence" value="ECO:0007669"/>
    <property type="project" value="UniProtKB-EC"/>
</dbReference>
<evidence type="ECO:0000259" key="13">
    <source>
        <dbReference type="PROSITE" id="PS00794"/>
    </source>
</evidence>
<dbReference type="Gene3D" id="3.30.70.560">
    <property type="entry name" value="7,8-Dihydro-6-hydroxymethylpterin-pyrophosphokinase HPPK"/>
    <property type="match status" value="1"/>
</dbReference>
<dbReference type="GO" id="GO:0016301">
    <property type="term" value="F:kinase activity"/>
    <property type="evidence" value="ECO:0007669"/>
    <property type="project" value="UniProtKB-KW"/>
</dbReference>
<evidence type="ECO:0000313" key="14">
    <source>
        <dbReference type="EMBL" id="TCJ89374.1"/>
    </source>
</evidence>
<evidence type="ECO:0000256" key="8">
    <source>
        <dbReference type="ARBA" id="ARBA00022840"/>
    </source>
</evidence>
<dbReference type="PANTHER" id="PTHR43071">
    <property type="entry name" value="2-AMINO-4-HYDROXY-6-HYDROXYMETHYLDIHYDROPTERIDINE PYROPHOSPHOKINASE"/>
    <property type="match status" value="1"/>
</dbReference>
<evidence type="ECO:0000256" key="2">
    <source>
        <dbReference type="ARBA" id="ARBA00005810"/>
    </source>
</evidence>
<dbReference type="Pfam" id="PF01288">
    <property type="entry name" value="HPPK"/>
    <property type="match status" value="1"/>
</dbReference>
<dbReference type="PANTHER" id="PTHR43071:SF1">
    <property type="entry name" value="2-AMINO-4-HYDROXY-6-HYDROXYMETHYLDIHYDROPTERIDINE PYROPHOSPHOKINASE"/>
    <property type="match status" value="1"/>
</dbReference>
<comment type="caution">
    <text evidence="14">The sequence shown here is derived from an EMBL/GenBank/DDBJ whole genome shotgun (WGS) entry which is preliminary data.</text>
</comment>
<evidence type="ECO:0000256" key="1">
    <source>
        <dbReference type="ARBA" id="ARBA00005051"/>
    </source>
</evidence>
<evidence type="ECO:0000256" key="11">
    <source>
        <dbReference type="ARBA" id="ARBA00029766"/>
    </source>
</evidence>
<keyword evidence="5" id="KW-0808">Transferase</keyword>
<protein>
    <recommendedName>
        <fullName evidence="4">2-amino-4-hydroxy-6-hydroxymethyldihydropteridine pyrophosphokinase</fullName>
        <ecNumber evidence="3">2.7.6.3</ecNumber>
    </recommendedName>
    <alternativeName>
        <fullName evidence="11">6-hydroxymethyl-7,8-dihydropterin pyrophosphokinase</fullName>
    </alternativeName>
    <alternativeName>
        <fullName evidence="12">7,8-dihydro-6-hydroxymethylpterin-pyrophosphokinase</fullName>
    </alternativeName>
</protein>
<dbReference type="InterPro" id="IPR035907">
    <property type="entry name" value="Hppk_sf"/>
</dbReference>
<dbReference type="InterPro" id="IPR000550">
    <property type="entry name" value="Hppk"/>
</dbReference>
<keyword evidence="7 14" id="KW-0418">Kinase</keyword>
<evidence type="ECO:0000256" key="7">
    <source>
        <dbReference type="ARBA" id="ARBA00022777"/>
    </source>
</evidence>
<sequence length="177" mass="20225">MVKPSKKPVRCYIALGSNMGDSLSYLQQAISDLNDHPHISSLIISRFYKSKPHGPQDQPDYLNGAVSVETTLDPETLLDAMQKIENDNDRVREGVKRWGARTLDLDLLFYGDQEIDSRRLIVPHPRICERSFVLYPLRDLIKDTKDNLTIDKSTTIEDCINNLSDIEKNNIMELDHA</sequence>
<dbReference type="AlphaFoldDB" id="A0A4R1F9C3"/>
<dbReference type="RefSeq" id="WP_279388024.1">
    <property type="nucleotide sequence ID" value="NZ_BAAAFU010000008.1"/>
</dbReference>
<feature type="domain" description="7,8-dihydro-6-hydroxymethylpterin-pyrophosphokinase" evidence="13">
    <location>
        <begin position="97"/>
        <end position="108"/>
    </location>
</feature>
<dbReference type="EMBL" id="SMFQ01000002">
    <property type="protein sequence ID" value="TCJ89374.1"/>
    <property type="molecule type" value="Genomic_DNA"/>
</dbReference>
<comment type="function">
    <text evidence="10">Catalyzes the transfer of pyrophosphate from adenosine triphosphate (ATP) to 6-hydroxymethyl-7,8-dihydropterin, an enzymatic step in folate biosynthesis pathway.</text>
</comment>
<evidence type="ECO:0000313" key="15">
    <source>
        <dbReference type="Proteomes" id="UP000294887"/>
    </source>
</evidence>
<keyword evidence="9" id="KW-0289">Folate biosynthesis</keyword>
<dbReference type="CDD" id="cd00483">
    <property type="entry name" value="HPPK"/>
    <property type="match status" value="1"/>
</dbReference>
<dbReference type="GO" id="GO:0046656">
    <property type="term" value="P:folic acid biosynthetic process"/>
    <property type="evidence" value="ECO:0007669"/>
    <property type="project" value="UniProtKB-KW"/>
</dbReference>
<evidence type="ECO:0000256" key="5">
    <source>
        <dbReference type="ARBA" id="ARBA00022679"/>
    </source>
</evidence>
<comment type="similarity">
    <text evidence="2">Belongs to the HPPK family.</text>
</comment>
<organism evidence="14 15">
    <name type="scientific">Cocleimonas flava</name>
    <dbReference type="NCBI Taxonomy" id="634765"/>
    <lineage>
        <taxon>Bacteria</taxon>
        <taxon>Pseudomonadati</taxon>
        <taxon>Pseudomonadota</taxon>
        <taxon>Gammaproteobacteria</taxon>
        <taxon>Thiotrichales</taxon>
        <taxon>Thiotrichaceae</taxon>
        <taxon>Cocleimonas</taxon>
    </lineage>
</organism>
<name>A0A4R1F9C3_9GAMM</name>
<evidence type="ECO:0000256" key="12">
    <source>
        <dbReference type="ARBA" id="ARBA00033413"/>
    </source>
</evidence>
<gene>
    <name evidence="14" type="ORF">EV695_1238</name>
</gene>
<dbReference type="UniPathway" id="UPA00077">
    <property type="reaction ID" value="UER00155"/>
</dbReference>
<proteinExistence type="inferred from homology"/>
<keyword evidence="8" id="KW-0067">ATP-binding</keyword>
<dbReference type="PROSITE" id="PS00794">
    <property type="entry name" value="HPPK"/>
    <property type="match status" value="1"/>
</dbReference>
<evidence type="ECO:0000256" key="3">
    <source>
        <dbReference type="ARBA" id="ARBA00013253"/>
    </source>
</evidence>
<evidence type="ECO:0000256" key="4">
    <source>
        <dbReference type="ARBA" id="ARBA00016218"/>
    </source>
</evidence>
<dbReference type="Proteomes" id="UP000294887">
    <property type="component" value="Unassembled WGS sequence"/>
</dbReference>
<keyword evidence="6" id="KW-0547">Nucleotide-binding</keyword>
<evidence type="ECO:0000256" key="9">
    <source>
        <dbReference type="ARBA" id="ARBA00022909"/>
    </source>
</evidence>